<accession>A0A0B7IQN0</accession>
<keyword evidence="1" id="KW-0238">DNA-binding</keyword>
<proteinExistence type="predicted"/>
<dbReference type="SUPFAM" id="SSF47413">
    <property type="entry name" value="lambda repressor-like DNA-binding domains"/>
    <property type="match status" value="1"/>
</dbReference>
<dbReference type="OrthoDB" id="798409at2"/>
<dbReference type="EMBL" id="CDOL01000266">
    <property type="protein sequence ID" value="CEN54181.1"/>
    <property type="molecule type" value="Genomic_DNA"/>
</dbReference>
<evidence type="ECO:0000259" key="2">
    <source>
        <dbReference type="PROSITE" id="PS50943"/>
    </source>
</evidence>
<dbReference type="CDD" id="cd00093">
    <property type="entry name" value="HTH_XRE"/>
    <property type="match status" value="1"/>
</dbReference>
<sequence>MKFLINIRKKRIEKGFSQEMMALELGISQSAYAKIENGKQKLPTRTLVRIAAILDTSIASLFDENVKDES</sequence>
<evidence type="ECO:0000313" key="3">
    <source>
        <dbReference type="EMBL" id="CEN54181.1"/>
    </source>
</evidence>
<reference evidence="3 4" key="1">
    <citation type="submission" date="2015-01" db="EMBL/GenBank/DDBJ databases">
        <authorList>
            <person name="Xiang T."/>
            <person name="Song Y."/>
            <person name="Huang L."/>
            <person name="Wang B."/>
            <person name="Wu P."/>
        </authorList>
    </citation>
    <scope>NUCLEOTIDE SEQUENCE [LARGE SCALE GENOMIC DNA]</scope>
    <source>
        <strain evidence="3 4">CcD93</strain>
    </source>
</reference>
<protein>
    <submittedName>
        <fullName evidence="3">Helix-turn-helix domain protein</fullName>
    </submittedName>
</protein>
<dbReference type="PROSITE" id="PS50943">
    <property type="entry name" value="HTH_CROC1"/>
    <property type="match status" value="1"/>
</dbReference>
<dbReference type="RefSeq" id="WP_042009544.1">
    <property type="nucleotide sequence ID" value="NZ_CDOL01000266.1"/>
</dbReference>
<feature type="domain" description="HTH cro/C1-type" evidence="2">
    <location>
        <begin position="7"/>
        <end position="61"/>
    </location>
</feature>
<dbReference type="Gene3D" id="1.10.260.40">
    <property type="entry name" value="lambda repressor-like DNA-binding domains"/>
    <property type="match status" value="1"/>
</dbReference>
<organism evidence="3 4">
    <name type="scientific">Capnocytophaga canis</name>
    <dbReference type="NCBI Taxonomy" id="1848903"/>
    <lineage>
        <taxon>Bacteria</taxon>
        <taxon>Pseudomonadati</taxon>
        <taxon>Bacteroidota</taxon>
        <taxon>Flavobacteriia</taxon>
        <taxon>Flavobacteriales</taxon>
        <taxon>Flavobacteriaceae</taxon>
        <taxon>Capnocytophaga</taxon>
    </lineage>
</organism>
<evidence type="ECO:0000313" key="4">
    <source>
        <dbReference type="Proteomes" id="UP000038200"/>
    </source>
</evidence>
<dbReference type="AlphaFoldDB" id="A0A0B7IQN0"/>
<dbReference type="Pfam" id="PF01381">
    <property type="entry name" value="HTH_3"/>
    <property type="match status" value="1"/>
</dbReference>
<gene>
    <name evidence="3" type="ORF">CCAND93_740003</name>
</gene>
<dbReference type="PANTHER" id="PTHR46558:SF4">
    <property type="entry name" value="DNA-BIDING PHAGE PROTEIN"/>
    <property type="match status" value="1"/>
</dbReference>
<dbReference type="GO" id="GO:0003677">
    <property type="term" value="F:DNA binding"/>
    <property type="evidence" value="ECO:0007669"/>
    <property type="project" value="UniProtKB-KW"/>
</dbReference>
<dbReference type="InterPro" id="IPR010982">
    <property type="entry name" value="Lambda_DNA-bd_dom_sf"/>
</dbReference>
<dbReference type="PANTHER" id="PTHR46558">
    <property type="entry name" value="TRACRIPTIONAL REGULATORY PROTEIN-RELATED-RELATED"/>
    <property type="match status" value="1"/>
</dbReference>
<dbReference type="Proteomes" id="UP000038200">
    <property type="component" value="Unassembled WGS sequence"/>
</dbReference>
<name>A0A0B7IQN0_9FLAO</name>
<dbReference type="InterPro" id="IPR001387">
    <property type="entry name" value="Cro/C1-type_HTH"/>
</dbReference>
<evidence type="ECO:0000256" key="1">
    <source>
        <dbReference type="ARBA" id="ARBA00023125"/>
    </source>
</evidence>
<dbReference type="SMART" id="SM00530">
    <property type="entry name" value="HTH_XRE"/>
    <property type="match status" value="1"/>
</dbReference>